<dbReference type="Gramene" id="PGSC0003DMT400090813">
    <property type="protein sequence ID" value="PGSC0003DMT400090813"/>
    <property type="gene ID" value="PGSC0003DMG400040384"/>
</dbReference>
<accession>M1DL85</accession>
<evidence type="ECO:0000256" key="1">
    <source>
        <dbReference type="SAM" id="MobiDB-lite"/>
    </source>
</evidence>
<dbReference type="InParanoid" id="M1DL85"/>
<keyword evidence="3" id="KW-1185">Reference proteome</keyword>
<reference evidence="3" key="1">
    <citation type="journal article" date="2011" name="Nature">
        <title>Genome sequence and analysis of the tuber crop potato.</title>
        <authorList>
            <consortium name="The Potato Genome Sequencing Consortium"/>
        </authorList>
    </citation>
    <scope>NUCLEOTIDE SEQUENCE [LARGE SCALE GENOMIC DNA]</scope>
    <source>
        <strain evidence="3">cv. DM1-3 516 R44</strain>
    </source>
</reference>
<sequence length="86" mass="9587">MKKWLAPLVSDDNAPTWSRVRVSGVARGVTKRNKKAEKNDKAESRALPSTLGNSPKGFTPPFVPVRKALKEKDKKGNERSSRHFAE</sequence>
<dbReference type="HOGENOM" id="CLU_191786_0_0_1"/>
<reference evidence="2" key="2">
    <citation type="submission" date="2015-06" db="UniProtKB">
        <authorList>
            <consortium name="EnsemblPlants"/>
        </authorList>
    </citation>
    <scope>IDENTIFICATION</scope>
    <source>
        <strain evidence="2">DM1-3 516 R44</strain>
    </source>
</reference>
<name>M1DL85_SOLTU</name>
<evidence type="ECO:0000313" key="2">
    <source>
        <dbReference type="EnsemblPlants" id="PGSC0003DMT400090813"/>
    </source>
</evidence>
<dbReference type="EnsemblPlants" id="PGSC0003DMT400090813">
    <property type="protein sequence ID" value="PGSC0003DMT400090813"/>
    <property type="gene ID" value="PGSC0003DMG400040384"/>
</dbReference>
<dbReference type="PaxDb" id="4113-PGSC0003DMT400090813"/>
<proteinExistence type="predicted"/>
<feature type="region of interest" description="Disordered" evidence="1">
    <location>
        <begin position="28"/>
        <end position="86"/>
    </location>
</feature>
<organism evidence="2 3">
    <name type="scientific">Solanum tuberosum</name>
    <name type="common">Potato</name>
    <dbReference type="NCBI Taxonomy" id="4113"/>
    <lineage>
        <taxon>Eukaryota</taxon>
        <taxon>Viridiplantae</taxon>
        <taxon>Streptophyta</taxon>
        <taxon>Embryophyta</taxon>
        <taxon>Tracheophyta</taxon>
        <taxon>Spermatophyta</taxon>
        <taxon>Magnoliopsida</taxon>
        <taxon>eudicotyledons</taxon>
        <taxon>Gunneridae</taxon>
        <taxon>Pentapetalae</taxon>
        <taxon>asterids</taxon>
        <taxon>lamiids</taxon>
        <taxon>Solanales</taxon>
        <taxon>Solanaceae</taxon>
        <taxon>Solanoideae</taxon>
        <taxon>Solaneae</taxon>
        <taxon>Solanum</taxon>
    </lineage>
</organism>
<evidence type="ECO:0000313" key="3">
    <source>
        <dbReference type="Proteomes" id="UP000011115"/>
    </source>
</evidence>
<feature type="compositionally biased region" description="Basic and acidic residues" evidence="1">
    <location>
        <begin position="68"/>
        <end position="86"/>
    </location>
</feature>
<dbReference type="AlphaFoldDB" id="M1DL85"/>
<dbReference type="Proteomes" id="UP000011115">
    <property type="component" value="Unassembled WGS sequence"/>
</dbReference>
<protein>
    <submittedName>
        <fullName evidence="2">Uncharacterized protein</fullName>
    </submittedName>
</protein>